<dbReference type="SUPFAM" id="SSF158472">
    <property type="entry name" value="HAMP domain-like"/>
    <property type="match status" value="1"/>
</dbReference>
<dbReference type="Pfam" id="PF02518">
    <property type="entry name" value="HATPase_c"/>
    <property type="match status" value="1"/>
</dbReference>
<dbReference type="InterPro" id="IPR050482">
    <property type="entry name" value="Sensor_HK_TwoCompSys"/>
</dbReference>
<evidence type="ECO:0000256" key="10">
    <source>
        <dbReference type="ARBA" id="ARBA00022553"/>
    </source>
</evidence>
<dbReference type="Gene3D" id="1.20.5.1930">
    <property type="match status" value="1"/>
</dbReference>
<evidence type="ECO:0000256" key="1">
    <source>
        <dbReference type="ARBA" id="ARBA00000085"/>
    </source>
</evidence>
<dbReference type="InterPro" id="IPR005467">
    <property type="entry name" value="His_kinase_dom"/>
</dbReference>
<keyword evidence="9" id="KW-0963">Cytoplasm</keyword>
<evidence type="ECO:0000256" key="19">
    <source>
        <dbReference type="ARBA" id="ARBA00023136"/>
    </source>
</evidence>
<dbReference type="GO" id="GO:0046983">
    <property type="term" value="F:protein dimerization activity"/>
    <property type="evidence" value="ECO:0007669"/>
    <property type="project" value="InterPro"/>
</dbReference>
<keyword evidence="8" id="KW-0004">4Fe-4S</keyword>
<keyword evidence="12 22" id="KW-0812">Transmembrane</keyword>
<dbReference type="PANTHER" id="PTHR24421:SF37">
    <property type="entry name" value="SENSOR HISTIDINE KINASE NARS"/>
    <property type="match status" value="1"/>
</dbReference>
<evidence type="ECO:0000256" key="21">
    <source>
        <dbReference type="ARBA" id="ARBA00030800"/>
    </source>
</evidence>
<comment type="function">
    <text evidence="20">Member of the two-component regulatory system NreB/NreC involved in the control of dissimilatory nitrate/nitrite reduction in response to oxygen. NreB functions as a direct oxygen sensor histidine kinase which is autophosphorylated, in the absence of oxygen, probably at the conserved histidine residue, and transfers its phosphate group probably to a conserved aspartate residue of NreC. NreB/NreC activates the expression of the nitrate (narGHJI) and nitrite (nir) reductase operons, as well as the putative nitrate transporter gene narT.</text>
</comment>
<evidence type="ECO:0000256" key="12">
    <source>
        <dbReference type="ARBA" id="ARBA00022692"/>
    </source>
</evidence>
<protein>
    <recommendedName>
        <fullName evidence="6">Oxygen sensor histidine kinase NreB</fullName>
        <ecNumber evidence="5">2.7.13.3</ecNumber>
    </recommendedName>
    <alternativeName>
        <fullName evidence="21">Nitrogen regulation protein B</fullName>
    </alternativeName>
</protein>
<evidence type="ECO:0000256" key="7">
    <source>
        <dbReference type="ARBA" id="ARBA00022475"/>
    </source>
</evidence>
<sequence length="347" mass="38737">MQGRITFSYTVITIGTVLLVEILTITFLASVTEEGRVTTPLFSSALFGSVLFFVTLLFLIPLIGSWFGYLSTRGVIHRLRQLAAALSRIAAGDYTCRLAVHHKDEIGQLERHFNVMATQLTESLSQCRQLAEQNARLAERARIARELHDAVSQDLFSLRMAVGGLHSAVEVGLSTRDKFQLQNLLPYIGTIEETAGHMLHEMRALLLELRPLRLEQQGLGEALEDLANAYRTRLEIAVQTEIQPVSLSPEAEHAILRIAQEAFTNAVRHGEATALTVVLEEREQQVEFQISDNGKGFALEEVRDRHGLGLRLMRERVQELDGSLSLVSVPKQGTRIHIHLPGEKVHD</sequence>
<feature type="domain" description="HAMP" evidence="24">
    <location>
        <begin position="73"/>
        <end position="125"/>
    </location>
</feature>
<evidence type="ECO:0000256" key="5">
    <source>
        <dbReference type="ARBA" id="ARBA00012438"/>
    </source>
</evidence>
<proteinExistence type="predicted"/>
<evidence type="ECO:0000256" key="2">
    <source>
        <dbReference type="ARBA" id="ARBA00001966"/>
    </source>
</evidence>
<dbReference type="InterPro" id="IPR003660">
    <property type="entry name" value="HAMP_dom"/>
</dbReference>
<dbReference type="CDD" id="cd06225">
    <property type="entry name" value="HAMP"/>
    <property type="match status" value="1"/>
</dbReference>
<dbReference type="Pfam" id="PF07730">
    <property type="entry name" value="HisKA_3"/>
    <property type="match status" value="1"/>
</dbReference>
<dbReference type="SUPFAM" id="SSF55874">
    <property type="entry name" value="ATPase domain of HSP90 chaperone/DNA topoisomerase II/histidine kinase"/>
    <property type="match status" value="1"/>
</dbReference>
<keyword evidence="17" id="KW-0902">Two-component regulatory system</keyword>
<organism evidence="25">
    <name type="scientific">Thermosporothrix sp. COM3</name>
    <dbReference type="NCBI Taxonomy" id="2490863"/>
    <lineage>
        <taxon>Bacteria</taxon>
        <taxon>Bacillati</taxon>
        <taxon>Chloroflexota</taxon>
        <taxon>Ktedonobacteria</taxon>
        <taxon>Ktedonobacterales</taxon>
        <taxon>Thermosporotrichaceae</taxon>
        <taxon>Thermosporothrix</taxon>
    </lineage>
</organism>
<evidence type="ECO:0000256" key="13">
    <source>
        <dbReference type="ARBA" id="ARBA00022723"/>
    </source>
</evidence>
<feature type="domain" description="Histidine kinase" evidence="23">
    <location>
        <begin position="142"/>
        <end position="344"/>
    </location>
</feature>
<evidence type="ECO:0000259" key="23">
    <source>
        <dbReference type="PROSITE" id="PS50109"/>
    </source>
</evidence>
<dbReference type="SMART" id="SM00387">
    <property type="entry name" value="HATPase_c"/>
    <property type="match status" value="1"/>
</dbReference>
<comment type="catalytic activity">
    <reaction evidence="1">
        <text>ATP + protein L-histidine = ADP + protein N-phospho-L-histidine.</text>
        <dbReference type="EC" id="2.7.13.3"/>
    </reaction>
</comment>
<keyword evidence="10" id="KW-0597">Phosphoprotein</keyword>
<dbReference type="SUPFAM" id="SSF58104">
    <property type="entry name" value="Methyl-accepting chemotaxis protein (MCP) signaling domain"/>
    <property type="match status" value="1"/>
</dbReference>
<keyword evidence="7" id="KW-1003">Cell membrane</keyword>
<evidence type="ECO:0000256" key="17">
    <source>
        <dbReference type="ARBA" id="ARBA00023012"/>
    </source>
</evidence>
<dbReference type="GO" id="GO:0005886">
    <property type="term" value="C:plasma membrane"/>
    <property type="evidence" value="ECO:0007669"/>
    <property type="project" value="UniProtKB-SubCell"/>
</dbReference>
<keyword evidence="16" id="KW-0408">Iron</keyword>
<keyword evidence="13" id="KW-0479">Metal-binding</keyword>
<evidence type="ECO:0000256" key="16">
    <source>
        <dbReference type="ARBA" id="ARBA00023004"/>
    </source>
</evidence>
<evidence type="ECO:0000259" key="24">
    <source>
        <dbReference type="PROSITE" id="PS50885"/>
    </source>
</evidence>
<feature type="transmembrane region" description="Helical" evidence="22">
    <location>
        <begin position="41"/>
        <end position="70"/>
    </location>
</feature>
<gene>
    <name evidence="25" type="primary">liaS</name>
    <name evidence="25" type="ORF">KTC_18840</name>
</gene>
<keyword evidence="19 22" id="KW-0472">Membrane</keyword>
<keyword evidence="15 22" id="KW-1133">Transmembrane helix</keyword>
<evidence type="ECO:0000256" key="20">
    <source>
        <dbReference type="ARBA" id="ARBA00024827"/>
    </source>
</evidence>
<evidence type="ECO:0000256" key="6">
    <source>
        <dbReference type="ARBA" id="ARBA00017322"/>
    </source>
</evidence>
<dbReference type="AlphaFoldDB" id="A0A455SF96"/>
<dbReference type="GO" id="GO:0005737">
    <property type="term" value="C:cytoplasm"/>
    <property type="evidence" value="ECO:0007669"/>
    <property type="project" value="UniProtKB-SubCell"/>
</dbReference>
<dbReference type="EC" id="2.7.13.3" evidence="5"/>
<evidence type="ECO:0000256" key="15">
    <source>
        <dbReference type="ARBA" id="ARBA00022989"/>
    </source>
</evidence>
<evidence type="ECO:0000256" key="14">
    <source>
        <dbReference type="ARBA" id="ARBA00022777"/>
    </source>
</evidence>
<evidence type="ECO:0000256" key="4">
    <source>
        <dbReference type="ARBA" id="ARBA00004651"/>
    </source>
</evidence>
<dbReference type="InterPro" id="IPR004358">
    <property type="entry name" value="Sig_transdc_His_kin-like_C"/>
</dbReference>
<comment type="subcellular location">
    <subcellularLocation>
        <location evidence="4">Cell membrane</location>
        <topology evidence="4">Multi-pass membrane protein</topology>
    </subcellularLocation>
    <subcellularLocation>
        <location evidence="3">Cytoplasm</location>
    </subcellularLocation>
</comment>
<evidence type="ECO:0000256" key="3">
    <source>
        <dbReference type="ARBA" id="ARBA00004496"/>
    </source>
</evidence>
<feature type="transmembrane region" description="Helical" evidence="22">
    <location>
        <begin position="7"/>
        <end position="29"/>
    </location>
</feature>
<evidence type="ECO:0000256" key="9">
    <source>
        <dbReference type="ARBA" id="ARBA00022490"/>
    </source>
</evidence>
<dbReference type="SMART" id="SM00304">
    <property type="entry name" value="HAMP"/>
    <property type="match status" value="1"/>
</dbReference>
<evidence type="ECO:0000256" key="18">
    <source>
        <dbReference type="ARBA" id="ARBA00023014"/>
    </source>
</evidence>
<dbReference type="GO" id="GO:0000155">
    <property type="term" value="F:phosphorelay sensor kinase activity"/>
    <property type="evidence" value="ECO:0007669"/>
    <property type="project" value="InterPro"/>
</dbReference>
<dbReference type="PRINTS" id="PR00344">
    <property type="entry name" value="BCTRLSENSOR"/>
</dbReference>
<dbReference type="GO" id="GO:0046872">
    <property type="term" value="F:metal ion binding"/>
    <property type="evidence" value="ECO:0007669"/>
    <property type="project" value="UniProtKB-KW"/>
</dbReference>
<evidence type="ECO:0000256" key="22">
    <source>
        <dbReference type="SAM" id="Phobius"/>
    </source>
</evidence>
<dbReference type="PROSITE" id="PS50885">
    <property type="entry name" value="HAMP"/>
    <property type="match status" value="1"/>
</dbReference>
<evidence type="ECO:0000256" key="8">
    <source>
        <dbReference type="ARBA" id="ARBA00022485"/>
    </source>
</evidence>
<keyword evidence="18" id="KW-0411">Iron-sulfur</keyword>
<dbReference type="Gene3D" id="3.30.565.10">
    <property type="entry name" value="Histidine kinase-like ATPase, C-terminal domain"/>
    <property type="match status" value="1"/>
</dbReference>
<reference evidence="25" key="1">
    <citation type="submission" date="2018-12" db="EMBL/GenBank/DDBJ databases">
        <title>Novel natural products biosynthetic potential of the class Ktedonobacteria.</title>
        <authorList>
            <person name="Zheng Y."/>
            <person name="Saitou A."/>
            <person name="Wang C.M."/>
            <person name="Toyoda A."/>
            <person name="Minakuchi Y."/>
            <person name="Sekiguchi Y."/>
            <person name="Ueda K."/>
            <person name="Takano H."/>
            <person name="Sakai Y."/>
            <person name="Yokota A."/>
            <person name="Yabe S."/>
        </authorList>
    </citation>
    <scope>NUCLEOTIDE SEQUENCE</scope>
    <source>
        <strain evidence="25">COM3</strain>
    </source>
</reference>
<dbReference type="InterPro" id="IPR036890">
    <property type="entry name" value="HATPase_C_sf"/>
</dbReference>
<dbReference type="CDD" id="cd16917">
    <property type="entry name" value="HATPase_UhpB-NarQ-NarX-like"/>
    <property type="match status" value="1"/>
</dbReference>
<keyword evidence="11" id="KW-0808">Transferase</keyword>
<evidence type="ECO:0000256" key="11">
    <source>
        <dbReference type="ARBA" id="ARBA00022679"/>
    </source>
</evidence>
<dbReference type="GO" id="GO:0051539">
    <property type="term" value="F:4 iron, 4 sulfur cluster binding"/>
    <property type="evidence" value="ECO:0007669"/>
    <property type="project" value="UniProtKB-KW"/>
</dbReference>
<dbReference type="PROSITE" id="PS50109">
    <property type="entry name" value="HIS_KIN"/>
    <property type="match status" value="1"/>
</dbReference>
<comment type="cofactor">
    <cofactor evidence="2">
        <name>[4Fe-4S] cluster</name>
        <dbReference type="ChEBI" id="CHEBI:49883"/>
    </cofactor>
</comment>
<name>A0A455SF96_9CHLR</name>
<accession>A0A455SF96</accession>
<dbReference type="InterPro" id="IPR011712">
    <property type="entry name" value="Sig_transdc_His_kin_sub3_dim/P"/>
</dbReference>
<keyword evidence="14 25" id="KW-0418">Kinase</keyword>
<dbReference type="Pfam" id="PF00672">
    <property type="entry name" value="HAMP"/>
    <property type="match status" value="1"/>
</dbReference>
<dbReference type="EMBL" id="AP019376">
    <property type="protein sequence ID" value="BBH87133.1"/>
    <property type="molecule type" value="Genomic_DNA"/>
</dbReference>
<dbReference type="InterPro" id="IPR003594">
    <property type="entry name" value="HATPase_dom"/>
</dbReference>
<dbReference type="PANTHER" id="PTHR24421">
    <property type="entry name" value="NITRATE/NITRITE SENSOR PROTEIN NARX-RELATED"/>
    <property type="match status" value="1"/>
</dbReference>
<dbReference type="Gene3D" id="6.10.340.10">
    <property type="match status" value="1"/>
</dbReference>
<evidence type="ECO:0000313" key="25">
    <source>
        <dbReference type="EMBL" id="BBH87133.1"/>
    </source>
</evidence>